<proteinExistence type="predicted"/>
<dbReference type="InterPro" id="IPR035959">
    <property type="entry name" value="RutC-like_sf"/>
</dbReference>
<dbReference type="GO" id="GO:0019239">
    <property type="term" value="F:deaminase activity"/>
    <property type="evidence" value="ECO:0007669"/>
    <property type="project" value="TreeGrafter"/>
</dbReference>
<evidence type="ECO:0000313" key="3">
    <source>
        <dbReference type="Proteomes" id="UP000236723"/>
    </source>
</evidence>
<keyword evidence="1" id="KW-0732">Signal</keyword>
<feature type="chain" id="PRO_5009293677" evidence="1">
    <location>
        <begin position="25"/>
        <end position="214"/>
    </location>
</feature>
<gene>
    <name evidence="2" type="ORF">SAMN04489712_10793</name>
</gene>
<dbReference type="EMBL" id="FNVO01000007">
    <property type="protein sequence ID" value="SEG59829.1"/>
    <property type="molecule type" value="Genomic_DNA"/>
</dbReference>
<dbReference type="PANTHER" id="PTHR11803:SF59">
    <property type="entry name" value="ENDORIBONUCLEASE"/>
    <property type="match status" value="1"/>
</dbReference>
<dbReference type="SUPFAM" id="SSF55298">
    <property type="entry name" value="YjgF-like"/>
    <property type="match status" value="1"/>
</dbReference>
<dbReference type="AlphaFoldDB" id="A0A1H6BGE3"/>
<keyword evidence="3" id="KW-1185">Reference proteome</keyword>
<reference evidence="3" key="1">
    <citation type="submission" date="2016-10" db="EMBL/GenBank/DDBJ databases">
        <authorList>
            <person name="Varghese N."/>
            <person name="Submissions S."/>
        </authorList>
    </citation>
    <scope>NUCLEOTIDE SEQUENCE [LARGE SCALE GENOMIC DNA]</scope>
    <source>
        <strain evidence="3">DSM 43163</strain>
    </source>
</reference>
<dbReference type="Pfam" id="PF01042">
    <property type="entry name" value="Ribonuc_L-PSP"/>
    <property type="match status" value="1"/>
</dbReference>
<sequence>MRRKIVTGAVALTMLVGFGGAASAAPERKPKPPKPTEVKVALPEGQSNPSIANGVGVGSLVTTYTSSGLGPAGTNTSAPAGTPERYVDFPGGALPPGVTLTEAQSINALRQISANLQAAGLTPRDVISMRAYLSNPPGSDTADFAGWNRAYRQFYANTDLVTGKVVNVPLGTAAPAPPLYVNPARPARVTLEIENLPVQGWLVEVEVVAAYRHR</sequence>
<dbReference type="Gene3D" id="3.30.1330.40">
    <property type="entry name" value="RutC-like"/>
    <property type="match status" value="1"/>
</dbReference>
<accession>A0A1H6BGE3</accession>
<dbReference type="RefSeq" id="WP_103938938.1">
    <property type="nucleotide sequence ID" value="NZ_FNVO01000007.1"/>
</dbReference>
<organism evidence="2 3">
    <name type="scientific">Thermomonospora echinospora</name>
    <dbReference type="NCBI Taxonomy" id="1992"/>
    <lineage>
        <taxon>Bacteria</taxon>
        <taxon>Bacillati</taxon>
        <taxon>Actinomycetota</taxon>
        <taxon>Actinomycetes</taxon>
        <taxon>Streptosporangiales</taxon>
        <taxon>Thermomonosporaceae</taxon>
        <taxon>Thermomonospora</taxon>
    </lineage>
</organism>
<feature type="signal peptide" evidence="1">
    <location>
        <begin position="1"/>
        <end position="24"/>
    </location>
</feature>
<dbReference type="GO" id="GO:0005829">
    <property type="term" value="C:cytosol"/>
    <property type="evidence" value="ECO:0007669"/>
    <property type="project" value="TreeGrafter"/>
</dbReference>
<evidence type="ECO:0000313" key="2">
    <source>
        <dbReference type="EMBL" id="SEG59829.1"/>
    </source>
</evidence>
<dbReference type="PANTHER" id="PTHR11803">
    <property type="entry name" value="2-IMINOBUTANOATE/2-IMINOPROPANOATE DEAMINASE RIDA"/>
    <property type="match status" value="1"/>
</dbReference>
<dbReference type="OrthoDB" id="9803101at2"/>
<name>A0A1H6BGE3_9ACTN</name>
<protein>
    <submittedName>
        <fullName evidence="2">Endoribonuclease L-PSP</fullName>
    </submittedName>
</protein>
<dbReference type="InterPro" id="IPR006175">
    <property type="entry name" value="YjgF/YER057c/UK114"/>
</dbReference>
<evidence type="ECO:0000256" key="1">
    <source>
        <dbReference type="SAM" id="SignalP"/>
    </source>
</evidence>
<dbReference type="Proteomes" id="UP000236723">
    <property type="component" value="Unassembled WGS sequence"/>
</dbReference>